<dbReference type="KEGG" id="tag:Tagg_0326"/>
<protein>
    <recommendedName>
        <fullName evidence="3">DUF72 domain-containing protein</fullName>
    </recommendedName>
</protein>
<dbReference type="EMBL" id="CP001939">
    <property type="protein sequence ID" value="ADG90602.1"/>
    <property type="molecule type" value="Genomic_DNA"/>
</dbReference>
<dbReference type="InterPro" id="IPR002763">
    <property type="entry name" value="DUF72"/>
</dbReference>
<dbReference type="InterPro" id="IPR036520">
    <property type="entry name" value="UPF0759_sf"/>
</dbReference>
<proteinExistence type="predicted"/>
<dbReference type="Pfam" id="PF01904">
    <property type="entry name" value="DUF72"/>
    <property type="match status" value="1"/>
</dbReference>
<dbReference type="HOGENOM" id="CLU_046519_0_1_2"/>
<dbReference type="STRING" id="633148.Tagg_0326"/>
<evidence type="ECO:0000313" key="1">
    <source>
        <dbReference type="EMBL" id="ADG90602.1"/>
    </source>
</evidence>
<accession>D5U0F2</accession>
<dbReference type="Gene3D" id="3.20.20.410">
    <property type="entry name" value="Protein of unknown function UPF0759"/>
    <property type="match status" value="1"/>
</dbReference>
<dbReference type="SUPFAM" id="SSF117396">
    <property type="entry name" value="TM1631-like"/>
    <property type="match status" value="1"/>
</dbReference>
<organism evidence="1 2">
    <name type="scientific">Thermosphaera aggregans (strain DSM 11486 / M11TL)</name>
    <dbReference type="NCBI Taxonomy" id="633148"/>
    <lineage>
        <taxon>Archaea</taxon>
        <taxon>Thermoproteota</taxon>
        <taxon>Thermoprotei</taxon>
        <taxon>Desulfurococcales</taxon>
        <taxon>Desulfurococcaceae</taxon>
        <taxon>Thermosphaera</taxon>
    </lineage>
</organism>
<evidence type="ECO:0000313" key="2">
    <source>
        <dbReference type="Proteomes" id="UP000002376"/>
    </source>
</evidence>
<dbReference type="GeneID" id="9165339"/>
<dbReference type="PANTHER" id="PTHR30348:SF4">
    <property type="entry name" value="DUF72 DOMAIN-CONTAINING PROTEIN"/>
    <property type="match status" value="1"/>
</dbReference>
<gene>
    <name evidence="1" type="ordered locus">Tagg_0326</name>
</gene>
<reference evidence="1 2" key="1">
    <citation type="journal article" date="2010" name="Stand. Genomic Sci.">
        <title>Complete genome sequence of Thermosphaera aggregans type strain (M11TL).</title>
        <authorList>
            <person name="Spring S."/>
            <person name="Rachel R."/>
            <person name="Lapidus A."/>
            <person name="Davenport K."/>
            <person name="Tice H."/>
            <person name="Copeland A."/>
            <person name="Cheng J.F."/>
            <person name="Lucas S."/>
            <person name="Chen F."/>
            <person name="Nolan M."/>
            <person name="Bruce D."/>
            <person name="Goodwin L."/>
            <person name="Pitluck S."/>
            <person name="Ivanova N."/>
            <person name="Mavromatis K."/>
            <person name="Ovchinnikova G."/>
            <person name="Pati A."/>
            <person name="Chen A."/>
            <person name="Palaniappan K."/>
            <person name="Land M."/>
            <person name="Hauser L."/>
            <person name="Chang Y.J."/>
            <person name="Jeffries C.C."/>
            <person name="Brettin T."/>
            <person name="Detter J.C."/>
            <person name="Tapia R."/>
            <person name="Han C."/>
            <person name="Heimerl T."/>
            <person name="Weikl F."/>
            <person name="Brambilla E."/>
            <person name="Goker M."/>
            <person name="Bristow J."/>
            <person name="Eisen J.A."/>
            <person name="Markowitz V."/>
            <person name="Hugenholtz P."/>
            <person name="Kyrpides N.C."/>
            <person name="Klenk H.P."/>
        </authorList>
    </citation>
    <scope>NUCLEOTIDE SEQUENCE [LARGE SCALE GENOMIC DNA]</scope>
    <source>
        <strain evidence="2">DSM 11486 / M11TL</strain>
    </source>
</reference>
<reference evidence="2" key="2">
    <citation type="journal article" date="2010" name="Stand. Genomic Sci.">
        <title>Complete genome sequence of Thermosphaera aggregans type strain (M11TLT).</title>
        <authorList>
            <person name="Spring S."/>
            <person name="Rachel R."/>
            <person name="Lapidus A."/>
            <person name="Davenport K."/>
            <person name="Tice H."/>
            <person name="Copeland A."/>
            <person name="Cheng J.-F."/>
            <person name="Lucas S."/>
            <person name="Chen F."/>
            <person name="Nolan M."/>
            <person name="Bruce D."/>
            <person name="Goodwin L."/>
            <person name="Pitluck S."/>
            <person name="Ivanova N."/>
            <person name="Mavromatis K."/>
            <person name="Ovchinnikova G."/>
            <person name="Pati A."/>
            <person name="Chen A."/>
            <person name="Palaniappan K."/>
            <person name="Land M."/>
            <person name="Hauser L."/>
            <person name="Chang Y.-J."/>
            <person name="Jeffries C.C."/>
            <person name="Brettin T."/>
            <person name="Detter J.C."/>
            <person name="Tapia R."/>
            <person name="Han C."/>
            <person name="Heimerl T."/>
            <person name="Weikl F."/>
            <person name="Brambilla E."/>
            <person name="Goker M."/>
            <person name="Bristow J."/>
            <person name="Eisen J.A."/>
            <person name="Markowitz V."/>
            <person name="Hugenholtz P."/>
            <person name="Kyrpides N.C."/>
            <person name="Klenk H.-P."/>
        </authorList>
    </citation>
    <scope>NUCLEOTIDE SEQUENCE [LARGE SCALE GENOMIC DNA]</scope>
    <source>
        <strain evidence="2">DSM 11486 / M11TL</strain>
    </source>
</reference>
<dbReference type="Proteomes" id="UP000002376">
    <property type="component" value="Chromosome"/>
</dbReference>
<name>D5U0F2_THEAM</name>
<dbReference type="PANTHER" id="PTHR30348">
    <property type="entry name" value="UNCHARACTERIZED PROTEIN YECE"/>
    <property type="match status" value="1"/>
</dbReference>
<sequence>MKVYVGTSGWLYDWNEEATLDWYVEFSGLNAVELNASFYRFPFPNQVKAWIRKSKDLRWSVKTHRSITHLRKLKPEALNTWEKFRERFKPLDDKIDFYLFQLPPNFSCKGENLSGIERFYVSTGLGRRFAIEFRHSTCFNSGVAKWGEKLGLTIVSIDAPVARWVVATNNVLYMRLHGSTDWYGYEYSKEELAEIVKQIIDLQPEIVYVFFNNDHWMLENARLMKNLLEHR</sequence>
<keyword evidence="2" id="KW-1185">Reference proteome</keyword>
<dbReference type="RefSeq" id="WP_013129195.1">
    <property type="nucleotide sequence ID" value="NC_014160.1"/>
</dbReference>
<evidence type="ECO:0008006" key="3">
    <source>
        <dbReference type="Google" id="ProtNLM"/>
    </source>
</evidence>
<reference key="3">
    <citation type="submission" date="2010-02" db="EMBL/GenBank/DDBJ databases">
        <title>Complete genome sequence of Thermosphaera aggregans type strain (M11TL).</title>
        <authorList>
            <consortium name="US DOE Joint Genome Institute (JGI-PGF)"/>
            <person name="Spring S."/>
            <person name="Lapidus A."/>
            <person name="Munk C."/>
            <person name="Schroeder M."/>
            <person name="Glavina Del Rio T."/>
            <person name="Tice H."/>
            <person name="Copeland A."/>
            <person name="Cheng J.-F."/>
            <person name="Lucas S."/>
            <person name="Chen F."/>
            <person name="Nolan M."/>
            <person name="Bruce D."/>
            <person name="Goodwin L."/>
            <person name="Pitluck S."/>
            <person name="Ivanova N."/>
            <person name="Mavromatis K."/>
            <person name="Ovchinnikova G."/>
            <person name="Pati A."/>
            <person name="Chen A."/>
            <person name="Palaniappan K."/>
            <person name="Land M."/>
            <person name="Hauser L."/>
            <person name="Chang Y.-J."/>
            <person name="Jeffries C.C."/>
            <person name="Brettin T."/>
            <person name="Detter J.C."/>
            <person name="Tapia R."/>
            <person name="Han C."/>
            <person name="Chain P."/>
            <person name="Heimerl T."/>
            <person name="Weik F."/>
            <person name="Goker M."/>
            <person name="Rachel R."/>
            <person name="Bristow J."/>
            <person name="Eisen J.A."/>
            <person name="Markowitz V."/>
            <person name="Hugenholtz P."/>
            <person name="Kyrpides N.C."/>
            <person name="Klenk H.-P."/>
        </authorList>
    </citation>
    <scope>NUCLEOTIDE SEQUENCE</scope>
    <source>
        <strain>DSM 11486</strain>
    </source>
</reference>
<dbReference type="eggNOG" id="arCOG04291">
    <property type="taxonomic scope" value="Archaea"/>
</dbReference>
<dbReference type="AlphaFoldDB" id="D5U0F2"/>
<dbReference type="OrthoDB" id="35747at2157"/>